<reference evidence="1 2" key="1">
    <citation type="submission" date="2021-02" db="EMBL/GenBank/DDBJ databases">
        <title>De Novo genome assembly of isolated myxobacteria.</title>
        <authorList>
            <person name="Stevens D.C."/>
        </authorList>
    </citation>
    <scope>NUCLEOTIDE SEQUENCE [LARGE SCALE GENOMIC DNA]</scope>
    <source>
        <strain evidence="2">SCPEA02</strain>
    </source>
</reference>
<accession>A0ABX7PCX2</accession>
<organism evidence="1 2">
    <name type="scientific">Pyxidicoccus parkwayensis</name>
    <dbReference type="NCBI Taxonomy" id="2813578"/>
    <lineage>
        <taxon>Bacteria</taxon>
        <taxon>Pseudomonadati</taxon>
        <taxon>Myxococcota</taxon>
        <taxon>Myxococcia</taxon>
        <taxon>Myxococcales</taxon>
        <taxon>Cystobacterineae</taxon>
        <taxon>Myxococcaceae</taxon>
        <taxon>Pyxidicoccus</taxon>
    </lineage>
</organism>
<name>A0ABX7PCX2_9BACT</name>
<keyword evidence="2" id="KW-1185">Reference proteome</keyword>
<evidence type="ECO:0008006" key="3">
    <source>
        <dbReference type="Google" id="ProtNLM"/>
    </source>
</evidence>
<sequence length="383" mass="41534">MEVSAKASQAEAELTREYLRWCERTQGGGDCLRLLVDGPTVRGEDRYALALAISLGSVLEETTEALKGMVQPSAVLSMLVWTAALYLTLWALPDPLSKGLAAVITVSLLAWLGVDTVWSLMRGWVRLVEDSDRATTFDELSDAGEKFGRVMGENTARVLVMVATAVLAGSVPKLAKKLPALPGFQQAAVQAEAQGGIRLAEVAEVETVAASSEGNFSVMMKSPGSGASAAAAESEAAVTTVIRHQGGNRQVVTNGQRWHVPANKPLKDIPATDPMGDQLQAAATRIAEEWSPHMLRAQEREAIRQATARGDHWLARLLERQARGRFVENELNLQFRGLKWSRTGVDAIDPVTGYRYEILSGTVSNLALHGQRMAEVIFRMITF</sequence>
<proteinExistence type="predicted"/>
<gene>
    <name evidence="1" type="ORF">JY651_39370</name>
</gene>
<dbReference type="EMBL" id="CP071090">
    <property type="protein sequence ID" value="QSQ28448.1"/>
    <property type="molecule type" value="Genomic_DNA"/>
</dbReference>
<dbReference type="Proteomes" id="UP000662747">
    <property type="component" value="Chromosome"/>
</dbReference>
<evidence type="ECO:0000313" key="2">
    <source>
        <dbReference type="Proteomes" id="UP000662747"/>
    </source>
</evidence>
<evidence type="ECO:0000313" key="1">
    <source>
        <dbReference type="EMBL" id="QSQ28448.1"/>
    </source>
</evidence>
<protein>
    <recommendedName>
        <fullName evidence="3">Lipoprotein</fullName>
    </recommendedName>
</protein>